<dbReference type="EMBL" id="JAXLQG010000011">
    <property type="protein sequence ID" value="KAK5534380.1"/>
    <property type="molecule type" value="Genomic_DNA"/>
</dbReference>
<evidence type="ECO:0000313" key="2">
    <source>
        <dbReference type="Proteomes" id="UP001345827"/>
    </source>
</evidence>
<keyword evidence="2" id="KW-1185">Reference proteome</keyword>
<protein>
    <submittedName>
        <fullName evidence="1">Uncharacterized protein</fullName>
    </submittedName>
</protein>
<dbReference type="Proteomes" id="UP001345827">
    <property type="component" value="Unassembled WGS sequence"/>
</dbReference>
<proteinExistence type="predicted"/>
<gene>
    <name evidence="1" type="ORF">LTR25_006412</name>
</gene>
<name>A0AAV9Q261_9PEZI</name>
<accession>A0AAV9Q261</accession>
<dbReference type="AlphaFoldDB" id="A0AAV9Q261"/>
<evidence type="ECO:0000313" key="1">
    <source>
        <dbReference type="EMBL" id="KAK5534380.1"/>
    </source>
</evidence>
<organism evidence="1 2">
    <name type="scientific">Vermiconidia calcicola</name>
    <dbReference type="NCBI Taxonomy" id="1690605"/>
    <lineage>
        <taxon>Eukaryota</taxon>
        <taxon>Fungi</taxon>
        <taxon>Dikarya</taxon>
        <taxon>Ascomycota</taxon>
        <taxon>Pezizomycotina</taxon>
        <taxon>Dothideomycetes</taxon>
        <taxon>Dothideomycetidae</taxon>
        <taxon>Mycosphaerellales</taxon>
        <taxon>Extremaceae</taxon>
        <taxon>Vermiconidia</taxon>
    </lineage>
</organism>
<sequence>MAINDFVHVLNAIESTMPVVKKHARSIVSAHLVSISEVKRNRNLVGQGRLPSDNSFPGSMA</sequence>
<comment type="caution">
    <text evidence="1">The sequence shown here is derived from an EMBL/GenBank/DDBJ whole genome shotgun (WGS) entry which is preliminary data.</text>
</comment>
<reference evidence="1 2" key="1">
    <citation type="submission" date="2023-06" db="EMBL/GenBank/DDBJ databases">
        <title>Black Yeasts Isolated from many extreme environments.</title>
        <authorList>
            <person name="Coleine C."/>
            <person name="Stajich J.E."/>
            <person name="Selbmann L."/>
        </authorList>
    </citation>
    <scope>NUCLEOTIDE SEQUENCE [LARGE SCALE GENOMIC DNA]</scope>
    <source>
        <strain evidence="1 2">CCFEE 5887</strain>
    </source>
</reference>